<dbReference type="SUPFAM" id="SSF52540">
    <property type="entry name" value="P-loop containing nucleoside triphosphate hydrolases"/>
    <property type="match status" value="2"/>
</dbReference>
<dbReference type="InterPro" id="IPR014862">
    <property type="entry name" value="TrwC"/>
</dbReference>
<dbReference type="InterPro" id="IPR027417">
    <property type="entry name" value="P-loop_NTPase"/>
</dbReference>
<dbReference type="CDD" id="cd18809">
    <property type="entry name" value="SF1_C_RecD"/>
    <property type="match status" value="1"/>
</dbReference>
<dbReference type="Proteomes" id="UP000242418">
    <property type="component" value="Unassembled WGS sequence"/>
</dbReference>
<sequence>MLSHKVMTRQNIGAAASYYGDGADDYYAKEGDSMEWQGEGAKDLGLTGPVDSERFKELLAGEIKPGQQIIRTDTRKDSNARIGIDLTFSAPKSVSLQALVAGDGEIIKAHDRAVTKAIEAAEERAQARRKVDGKTMVENTGNLVVAKFRHETSREKDPQLHTHAVVLNMTKRSDGQWRALKNDEIIKMTKYLGAVYRAELASELAKQGYSIRHERDGMFELGHMTRQQLEGFSQRSAQIEERLAKQGLTRETASAAEKQAATMQSRAPKTSAEREAVFKDWQERAKELGIDFKSKEWAGRDKGPEVSRQSTPGEFAADVAAQRAVRYAVNHLTERQAVMTESKLIDTAIKHGMAGATLKDIEGEIKRQTERGYLVREQTMYRPAENALAGDRGQSREAWVAELEAKGMSPAAARERVDTAIERKSLVETEPQYTTQTALEREKRIHSIERDGRGAMQPIMQPEAAKATLEATNLNNGQRSAAELITTTHDRVIGVQGYAGTGKSHMLDTAKQMIEASGYEVRALAPYGSQVKALRELGVESNTLASFLKAKEKNISERTVLVVDEAGVVPARQMDQLLRLAEKAGARVVLMGDTAQTKAIEAGRPFDQLQAAGMATAKMDEIQRQKDPLLKEAVELSARGKAAESLSKISSIVEVENDKERRLTVAKDYVSMTPTEREKTIIVSGTNEARREINQAVREGIGTLNKGIEFDTLIRRDTTQAERRFSKYYHVGDVIQPERDYPKSGLKRGEIYKVEDTGPGNRLVLSTEAGERLAINPMQHKQLSVYQPERAELAPGDKVRITRNDARLDVANGDRFTVERVTNGMVTLRSAHRSIELSTDKPLHVDYAYATTVHSSQGLTADRVLIDAQTKSMTTAKDVYYVAISRARHDARIYTNSVAELPKAISRENVKHAALDLSYKLHRSPVEKAKLQELKEQARKHVEAGKQVGGKTKAPDEAQKRAKGPSGAQAAKGKGAAQEKASSTPQKGSQREEPGKQDRARENAGKQQRQAERGR</sequence>
<dbReference type="Pfam" id="PF13538">
    <property type="entry name" value="UvrD_C_2"/>
    <property type="match status" value="1"/>
</dbReference>
<protein>
    <submittedName>
        <fullName evidence="4">Conjugative relaxase domain-containing protein, TrwC/TraI family</fullName>
    </submittedName>
</protein>
<evidence type="ECO:0000259" key="2">
    <source>
        <dbReference type="Pfam" id="PF08751"/>
    </source>
</evidence>
<dbReference type="NCBIfam" id="TIGR02686">
    <property type="entry name" value="relax_trwC"/>
    <property type="match status" value="1"/>
</dbReference>
<dbReference type="Gene3D" id="3.40.50.300">
    <property type="entry name" value="P-loop containing nucleotide triphosphate hydrolases"/>
    <property type="match status" value="2"/>
</dbReference>
<feature type="domain" description="UvrD-like helicase C-terminal" evidence="3">
    <location>
        <begin position="847"/>
        <end position="893"/>
    </location>
</feature>
<feature type="compositionally biased region" description="Low complexity" evidence="1">
    <location>
        <begin position="964"/>
        <end position="983"/>
    </location>
</feature>
<dbReference type="InterPro" id="IPR051055">
    <property type="entry name" value="PIF1_helicase"/>
</dbReference>
<name>A0AB37ZDF6_9PSED</name>
<proteinExistence type="predicted"/>
<feature type="compositionally biased region" description="Basic and acidic residues" evidence="1">
    <location>
        <begin position="989"/>
        <end position="1015"/>
    </location>
</feature>
<dbReference type="EMBL" id="FMTL01000011">
    <property type="protein sequence ID" value="SCW89586.1"/>
    <property type="molecule type" value="Genomic_DNA"/>
</dbReference>
<dbReference type="NCBIfam" id="NF041492">
    <property type="entry name" value="MobF"/>
    <property type="match status" value="1"/>
</dbReference>
<dbReference type="InterPro" id="IPR027785">
    <property type="entry name" value="UvrD-like_helicase_C"/>
</dbReference>
<evidence type="ECO:0000313" key="4">
    <source>
        <dbReference type="EMBL" id="SCW89586.1"/>
    </source>
</evidence>
<gene>
    <name evidence="4" type="ORF">SAMN05216370_0051</name>
</gene>
<dbReference type="SUPFAM" id="SSF55464">
    <property type="entry name" value="Origin of replication-binding domain, RBD-like"/>
    <property type="match status" value="1"/>
</dbReference>
<evidence type="ECO:0000256" key="1">
    <source>
        <dbReference type="SAM" id="MobiDB-lite"/>
    </source>
</evidence>
<accession>A0AB37ZDF6</accession>
<dbReference type="RefSeq" id="WP_090256238.1">
    <property type="nucleotide sequence ID" value="NZ_FMTL01000011.1"/>
</dbReference>
<dbReference type="AlphaFoldDB" id="A0AB37ZDF6"/>
<keyword evidence="5" id="KW-1185">Reference proteome</keyword>
<dbReference type="InterPro" id="IPR014059">
    <property type="entry name" value="TraI/TrwC_relax"/>
</dbReference>
<evidence type="ECO:0000259" key="3">
    <source>
        <dbReference type="Pfam" id="PF13538"/>
    </source>
</evidence>
<feature type="region of interest" description="Disordered" evidence="1">
    <location>
        <begin position="937"/>
        <end position="1015"/>
    </location>
</feature>
<feature type="domain" description="TrwC relaxase" evidence="2">
    <location>
        <begin position="13"/>
        <end position="287"/>
    </location>
</feature>
<dbReference type="PANTHER" id="PTHR47642">
    <property type="entry name" value="ATP-DEPENDENT DNA HELICASE"/>
    <property type="match status" value="1"/>
</dbReference>
<evidence type="ECO:0000313" key="5">
    <source>
        <dbReference type="Proteomes" id="UP000242418"/>
    </source>
</evidence>
<organism evidence="4 5">
    <name type="scientific">Pseudomonas peli</name>
    <dbReference type="NCBI Taxonomy" id="592361"/>
    <lineage>
        <taxon>Bacteria</taxon>
        <taxon>Pseudomonadati</taxon>
        <taxon>Pseudomonadota</taxon>
        <taxon>Gammaproteobacteria</taxon>
        <taxon>Pseudomonadales</taxon>
        <taxon>Pseudomonadaceae</taxon>
        <taxon>Pseudomonas</taxon>
    </lineage>
</organism>
<reference evidence="4 5" key="1">
    <citation type="submission" date="2016-10" db="EMBL/GenBank/DDBJ databases">
        <authorList>
            <person name="Varghese N."/>
            <person name="Submissions S."/>
        </authorList>
    </citation>
    <scope>NUCLEOTIDE SEQUENCE [LARGE SCALE GENOMIC DNA]</scope>
    <source>
        <strain evidence="4 5">DSM 17833</strain>
    </source>
</reference>
<dbReference type="Pfam" id="PF13604">
    <property type="entry name" value="AAA_30"/>
    <property type="match status" value="1"/>
</dbReference>
<feature type="region of interest" description="Disordered" evidence="1">
    <location>
        <begin position="245"/>
        <end position="273"/>
    </location>
</feature>
<comment type="caution">
    <text evidence="4">The sequence shown here is derived from an EMBL/GenBank/DDBJ whole genome shotgun (WGS) entry which is preliminary data.</text>
</comment>
<dbReference type="CDD" id="cd17933">
    <property type="entry name" value="DEXSc_RecD-like"/>
    <property type="match status" value="1"/>
</dbReference>
<dbReference type="Pfam" id="PF08751">
    <property type="entry name" value="TrwC"/>
    <property type="match status" value="1"/>
</dbReference>